<gene>
    <name evidence="3" type="ORF">BCETI_1000403</name>
</gene>
<sequence length="292" mass="32313">MKASKARRIPMLIDTHLHLIDKNALSYPWLESAPALNRDFLFDSYRLQAERAGIGGALHIEVDVAPHAMQAETDHIRQIARRSGGFIKGAIASCRPEEPGFAAYLERQLSDPFVKGLRRVLHVVPDEVSEGALFRENIKRLEGTGLTFDLCVQPHQIGKAIALADLAPDLCFIVDHCGAPDIKAGALDGWREGMAEISRRPNVIAKISGLVVYCDAESWTVETLRPYAEQVIQSFGWDRVIWGSDWPVCTLASSPDAGLSTWVAATHALLEGCSTTEKSRLFCENARRIWNL</sequence>
<evidence type="ECO:0000313" key="4">
    <source>
        <dbReference type="Proteomes" id="UP000003678"/>
    </source>
</evidence>
<feature type="domain" description="Amidohydrolase-related" evidence="2">
    <location>
        <begin position="13"/>
        <end position="292"/>
    </location>
</feature>
<dbReference type="InterPro" id="IPR032466">
    <property type="entry name" value="Metal_Hydrolase"/>
</dbReference>
<name>C0G3Z8_9HYPH</name>
<dbReference type="InterPro" id="IPR006680">
    <property type="entry name" value="Amidohydro-rel"/>
</dbReference>
<dbReference type="SUPFAM" id="SSF51556">
    <property type="entry name" value="Metallo-dependent hydrolases"/>
    <property type="match status" value="1"/>
</dbReference>
<keyword evidence="3" id="KW-0808">Transferase</keyword>
<evidence type="ECO:0000256" key="1">
    <source>
        <dbReference type="ARBA" id="ARBA00038310"/>
    </source>
</evidence>
<comment type="caution">
    <text evidence="3">The sequence shown here is derived from an EMBL/GenBank/DDBJ whole genome shotgun (WGS) entry which is preliminary data.</text>
</comment>
<dbReference type="Gene3D" id="3.20.20.140">
    <property type="entry name" value="Metal-dependent hydrolases"/>
    <property type="match status" value="1"/>
</dbReference>
<evidence type="ECO:0000313" key="3">
    <source>
        <dbReference type="EMBL" id="EEH15463.1"/>
    </source>
</evidence>
<dbReference type="AlphaFoldDB" id="C0G3Z8"/>
<protein>
    <submittedName>
        <fullName evidence="3">Purine/pyrimidine phosphoribosyl transferase</fullName>
    </submittedName>
</protein>
<dbReference type="PANTHER" id="PTHR43569:SF2">
    <property type="entry name" value="AMIDOHYDROLASE-RELATED DOMAIN-CONTAINING PROTEIN"/>
    <property type="match status" value="1"/>
</dbReference>
<proteinExistence type="inferred from homology"/>
<dbReference type="Pfam" id="PF04909">
    <property type="entry name" value="Amidohydro_2"/>
    <property type="match status" value="1"/>
</dbReference>
<organism evidence="3 4">
    <name type="scientific">Brucella ceti str. Cudo</name>
    <dbReference type="NCBI Taxonomy" id="595497"/>
    <lineage>
        <taxon>Bacteria</taxon>
        <taxon>Pseudomonadati</taxon>
        <taxon>Pseudomonadota</taxon>
        <taxon>Alphaproteobacteria</taxon>
        <taxon>Hyphomicrobiales</taxon>
        <taxon>Brucellaceae</taxon>
        <taxon>Brucella/Ochrobactrum group</taxon>
        <taxon>Brucella</taxon>
    </lineage>
</organism>
<dbReference type="GO" id="GO:0016740">
    <property type="term" value="F:transferase activity"/>
    <property type="evidence" value="ECO:0007669"/>
    <property type="project" value="UniProtKB-KW"/>
</dbReference>
<dbReference type="GO" id="GO:0016787">
    <property type="term" value="F:hydrolase activity"/>
    <property type="evidence" value="ECO:0007669"/>
    <property type="project" value="InterPro"/>
</dbReference>
<dbReference type="InterPro" id="IPR052350">
    <property type="entry name" value="Metallo-dep_Lactonases"/>
</dbReference>
<accession>C0G3Z8</accession>
<dbReference type="PANTHER" id="PTHR43569">
    <property type="entry name" value="AMIDOHYDROLASE"/>
    <property type="match status" value="1"/>
</dbReference>
<comment type="similarity">
    <text evidence="1">Belongs to the metallo-dependent hydrolases superfamily.</text>
</comment>
<evidence type="ECO:0000259" key="2">
    <source>
        <dbReference type="Pfam" id="PF04909"/>
    </source>
</evidence>
<dbReference type="EMBL" id="ACJD01000001">
    <property type="protein sequence ID" value="EEH15463.1"/>
    <property type="molecule type" value="Genomic_DNA"/>
</dbReference>
<reference evidence="3 4" key="1">
    <citation type="submission" date="2009-03" db="EMBL/GenBank/DDBJ databases">
        <authorList>
            <person name="Setubal J.C."/>
            <person name="Boyle S."/>
            <person name="Crasta O.R."/>
            <person name="Gillespie J.J."/>
            <person name="Kenyon R.W."/>
            <person name="Lu J."/>
            <person name="Mane S."/>
            <person name="Nagrani S."/>
            <person name="Shallom J.M."/>
            <person name="Shallom S."/>
            <person name="Shukla M."/>
            <person name="Snyder E.E."/>
            <person name="Sobral B.W."/>
            <person name="Wattam A.R."/>
            <person name="Will R."/>
            <person name="Williams K."/>
            <person name="Yoo H."/>
            <person name="Bruce D.H."/>
            <person name="Detter C."/>
            <person name="Munk C."/>
            <person name="Brettin T.S."/>
            <person name="Ficht T."/>
        </authorList>
    </citation>
    <scope>NUCLEOTIDE SEQUENCE [LARGE SCALE GENOMIC DNA]</scope>
    <source>
        <strain evidence="3 4">Cudo</strain>
    </source>
</reference>
<dbReference type="Proteomes" id="UP000003678">
    <property type="component" value="Unassembled WGS sequence"/>
</dbReference>